<evidence type="ECO:0000313" key="1">
    <source>
        <dbReference type="EMBL" id="KPA81198.1"/>
    </source>
</evidence>
<dbReference type="AlphaFoldDB" id="A0A0N0DW23"/>
<dbReference type="EMBL" id="LGTL01000007">
    <property type="protein sequence ID" value="KPA81198.1"/>
    <property type="molecule type" value="Genomic_DNA"/>
</dbReference>
<organism evidence="1 2">
    <name type="scientific">Leptomonas pyrrhocoris</name>
    <name type="common">Firebug parasite</name>
    <dbReference type="NCBI Taxonomy" id="157538"/>
    <lineage>
        <taxon>Eukaryota</taxon>
        <taxon>Discoba</taxon>
        <taxon>Euglenozoa</taxon>
        <taxon>Kinetoplastea</taxon>
        <taxon>Metakinetoplastina</taxon>
        <taxon>Trypanosomatida</taxon>
        <taxon>Trypanosomatidae</taxon>
        <taxon>Leishmaniinae</taxon>
        <taxon>Leptomonas</taxon>
    </lineage>
</organism>
<dbReference type="VEuPathDB" id="TriTrypDB:LpyrH10_07_3420"/>
<protein>
    <submittedName>
        <fullName evidence="1">Uncharacterized protein</fullName>
    </submittedName>
</protein>
<reference evidence="1 2" key="1">
    <citation type="submission" date="2015-07" db="EMBL/GenBank/DDBJ databases">
        <title>High-quality genome of monoxenous trypanosomatid Leptomonas pyrrhocoris.</title>
        <authorList>
            <person name="Flegontov P."/>
            <person name="Butenko A."/>
            <person name="Firsov S."/>
            <person name="Vlcek C."/>
            <person name="Logacheva M.D."/>
            <person name="Field M."/>
            <person name="Filatov D."/>
            <person name="Flegontova O."/>
            <person name="Gerasimov E."/>
            <person name="Jackson A.P."/>
            <person name="Kelly S."/>
            <person name="Opperdoes F."/>
            <person name="O'Reilly A."/>
            <person name="Votypka J."/>
            <person name="Yurchenko V."/>
            <person name="Lukes J."/>
        </authorList>
    </citation>
    <scope>NUCLEOTIDE SEQUENCE [LARGE SCALE GENOMIC DNA]</scope>
    <source>
        <strain evidence="1">H10</strain>
    </source>
</reference>
<evidence type="ECO:0000313" key="2">
    <source>
        <dbReference type="Proteomes" id="UP000037923"/>
    </source>
</evidence>
<sequence length="84" mass="9759">MRHFAFEKKTKKDHKNSFPTDKWCRDITAAGKKTFRFSAFFSDTIGSSAFKRRRRMTSTIQLKIPCTAPSEAVHTDLGRMIEMQ</sequence>
<dbReference type="GeneID" id="26904826"/>
<comment type="caution">
    <text evidence="1">The sequence shown here is derived from an EMBL/GenBank/DDBJ whole genome shotgun (WGS) entry which is preliminary data.</text>
</comment>
<accession>A0A0N0DW23</accession>
<proteinExistence type="predicted"/>
<gene>
    <name evidence="1" type="ORF">ABB37_04535</name>
</gene>
<dbReference type="RefSeq" id="XP_015659637.1">
    <property type="nucleotide sequence ID" value="XM_015802236.1"/>
</dbReference>
<dbReference type="Proteomes" id="UP000037923">
    <property type="component" value="Unassembled WGS sequence"/>
</dbReference>
<keyword evidence="2" id="KW-1185">Reference proteome</keyword>
<name>A0A0N0DW23_LEPPY</name>